<accession>A0A848P4C2</accession>
<dbReference type="InterPro" id="IPR011250">
    <property type="entry name" value="OMP/PagP_B-barrel"/>
</dbReference>
<dbReference type="Gene3D" id="2.40.160.20">
    <property type="match status" value="1"/>
</dbReference>
<protein>
    <submittedName>
        <fullName evidence="3">OmpW family protein</fullName>
    </submittedName>
</protein>
<comment type="caution">
    <text evidence="3">The sequence shown here is derived from an EMBL/GenBank/DDBJ whole genome shotgun (WGS) entry which is preliminary data.</text>
</comment>
<sequence length="245" mass="25824">MAYKKALAAAAGMILATAAHAQAAGSNIVSAGWFRVMPNSSSDPLFIKSVGGAPFNQSVPNTGAKIQEADTLGLAFTHFFTDNFAVELVGGIPPRHKIEGTGSFSGYGEIGSAKQWSPAVLAKWYFFNADTKFRPYVGLGLNYTWFSDAKITNSAFQNQVLGRGIPGSTSSVSTDSSLNPVVNVGATYAITKDWFVGLSVSYLPLKTTATIDTTLGPAAGGAHVVSEAKIKINPIVTFLNVGYRF</sequence>
<name>A0A848P4C2_9RALS</name>
<evidence type="ECO:0000256" key="1">
    <source>
        <dbReference type="ARBA" id="ARBA00004442"/>
    </source>
</evidence>
<reference evidence="3 4" key="1">
    <citation type="submission" date="2020-04" db="EMBL/GenBank/DDBJ databases">
        <title>Ralstonia insidiosa genome sequencing and assembly.</title>
        <authorList>
            <person name="Martins R.C.R."/>
            <person name="Perdigao-Neto L.V."/>
            <person name="Levin A.S.S."/>
            <person name="Costa S.F."/>
        </authorList>
    </citation>
    <scope>NUCLEOTIDE SEQUENCE [LARGE SCALE GENOMIC DNA]</scope>
    <source>
        <strain evidence="3 4">5047</strain>
    </source>
</reference>
<evidence type="ECO:0000256" key="2">
    <source>
        <dbReference type="SAM" id="SignalP"/>
    </source>
</evidence>
<dbReference type="Pfam" id="PF03922">
    <property type="entry name" value="OmpW"/>
    <property type="match status" value="1"/>
</dbReference>
<dbReference type="EMBL" id="JABBZM010000022">
    <property type="protein sequence ID" value="NMV40500.1"/>
    <property type="molecule type" value="Genomic_DNA"/>
</dbReference>
<dbReference type="GO" id="GO:0055085">
    <property type="term" value="P:transmembrane transport"/>
    <property type="evidence" value="ECO:0007669"/>
    <property type="project" value="TreeGrafter"/>
</dbReference>
<organism evidence="3 4">
    <name type="scientific">Ralstonia insidiosa</name>
    <dbReference type="NCBI Taxonomy" id="190721"/>
    <lineage>
        <taxon>Bacteria</taxon>
        <taxon>Pseudomonadati</taxon>
        <taxon>Pseudomonadota</taxon>
        <taxon>Betaproteobacteria</taxon>
        <taxon>Burkholderiales</taxon>
        <taxon>Burkholderiaceae</taxon>
        <taxon>Ralstonia</taxon>
    </lineage>
</organism>
<dbReference type="PANTHER" id="PTHR36920">
    <property type="match status" value="1"/>
</dbReference>
<gene>
    <name evidence="3" type="ORF">HGR00_21560</name>
</gene>
<dbReference type="InterPro" id="IPR005618">
    <property type="entry name" value="OMPW"/>
</dbReference>
<feature type="signal peptide" evidence="2">
    <location>
        <begin position="1"/>
        <end position="21"/>
    </location>
</feature>
<feature type="chain" id="PRO_5032475218" evidence="2">
    <location>
        <begin position="22"/>
        <end position="245"/>
    </location>
</feature>
<dbReference type="SUPFAM" id="SSF56925">
    <property type="entry name" value="OMPA-like"/>
    <property type="match status" value="1"/>
</dbReference>
<dbReference type="Proteomes" id="UP000575469">
    <property type="component" value="Unassembled WGS sequence"/>
</dbReference>
<evidence type="ECO:0000313" key="3">
    <source>
        <dbReference type="EMBL" id="NMV40500.1"/>
    </source>
</evidence>
<comment type="subcellular location">
    <subcellularLocation>
        <location evidence="1">Cell outer membrane</location>
    </subcellularLocation>
</comment>
<keyword evidence="2" id="KW-0732">Signal</keyword>
<evidence type="ECO:0000313" key="4">
    <source>
        <dbReference type="Proteomes" id="UP000575469"/>
    </source>
</evidence>
<dbReference type="PANTHER" id="PTHR36920:SF1">
    <property type="entry name" value="OUTER MEMBRANE PROTEIN W"/>
    <property type="match status" value="1"/>
</dbReference>
<dbReference type="AlphaFoldDB" id="A0A848P4C2"/>
<dbReference type="GO" id="GO:0009279">
    <property type="term" value="C:cell outer membrane"/>
    <property type="evidence" value="ECO:0007669"/>
    <property type="project" value="UniProtKB-SubCell"/>
</dbReference>
<dbReference type="RefSeq" id="WP_169341161.1">
    <property type="nucleotide sequence ID" value="NZ_JABBZM010000022.1"/>
</dbReference>
<proteinExistence type="predicted"/>